<sequence length="100" mass="12011">MKEQNQGRRNRYPIGVCTYITNRKIVSYEHTGRILSYWFFTLYEQLLALCIKIEQDCKNLYFHTLIEVMGKLRLGVKWLISSFLQHSLFINFFKGMLPQK</sequence>
<comment type="caution">
    <text evidence="1">The sequence shown here is derived from an EMBL/GenBank/DDBJ whole genome shotgun (WGS) entry which is preliminary data.</text>
</comment>
<evidence type="ECO:0000313" key="2">
    <source>
        <dbReference type="Proteomes" id="UP000004810"/>
    </source>
</evidence>
<name>J9ES89_WUCBA</name>
<accession>J9ES89</accession>
<dbReference type="AlphaFoldDB" id="J9ES89"/>
<dbReference type="EMBL" id="ADBV01001144">
    <property type="protein sequence ID" value="EJW85436.1"/>
    <property type="molecule type" value="Genomic_DNA"/>
</dbReference>
<proteinExistence type="predicted"/>
<organism evidence="1 2">
    <name type="scientific">Wuchereria bancrofti</name>
    <dbReference type="NCBI Taxonomy" id="6293"/>
    <lineage>
        <taxon>Eukaryota</taxon>
        <taxon>Metazoa</taxon>
        <taxon>Ecdysozoa</taxon>
        <taxon>Nematoda</taxon>
        <taxon>Chromadorea</taxon>
        <taxon>Rhabditida</taxon>
        <taxon>Spirurina</taxon>
        <taxon>Spiruromorpha</taxon>
        <taxon>Filarioidea</taxon>
        <taxon>Onchocercidae</taxon>
        <taxon>Wuchereria</taxon>
    </lineage>
</organism>
<gene>
    <name evidence="1" type="ORF">WUBG_03650</name>
</gene>
<protein>
    <submittedName>
        <fullName evidence="1">Uncharacterized protein</fullName>
    </submittedName>
</protein>
<dbReference type="Proteomes" id="UP000004810">
    <property type="component" value="Unassembled WGS sequence"/>
</dbReference>
<evidence type="ECO:0000313" key="1">
    <source>
        <dbReference type="EMBL" id="EJW85436.1"/>
    </source>
</evidence>
<reference evidence="2" key="1">
    <citation type="submission" date="2012-08" db="EMBL/GenBank/DDBJ databases">
        <title>The Genome Sequence of Wuchereria bancrofti.</title>
        <authorList>
            <person name="Nutman T.B."/>
            <person name="Fink D.L."/>
            <person name="Russ C."/>
            <person name="Young S."/>
            <person name="Zeng Q."/>
            <person name="Koehrsen M."/>
            <person name="Alvarado L."/>
            <person name="Berlin A."/>
            <person name="Chapman S.B."/>
            <person name="Chen Z."/>
            <person name="Freedman E."/>
            <person name="Gellesch M."/>
            <person name="Goldberg J."/>
            <person name="Griggs A."/>
            <person name="Gujja S."/>
            <person name="Heilman E.R."/>
            <person name="Heiman D."/>
            <person name="Hepburn T."/>
            <person name="Howarth C."/>
            <person name="Jen D."/>
            <person name="Larson L."/>
            <person name="Lewis B."/>
            <person name="Mehta T."/>
            <person name="Park D."/>
            <person name="Pearson M."/>
            <person name="Roberts A."/>
            <person name="Saif S."/>
            <person name="Shea T."/>
            <person name="Shenoy N."/>
            <person name="Sisk P."/>
            <person name="Stolte C."/>
            <person name="Sykes S."/>
            <person name="Walk T."/>
            <person name="White J."/>
            <person name="Yandava C."/>
            <person name="Haas B."/>
            <person name="Henn M.R."/>
            <person name="Nusbaum C."/>
            <person name="Birren B."/>
        </authorList>
    </citation>
    <scope>NUCLEOTIDE SEQUENCE [LARGE SCALE GENOMIC DNA]</scope>
    <source>
        <strain evidence="2">NA</strain>
    </source>
</reference>